<evidence type="ECO:0000256" key="2">
    <source>
        <dbReference type="SAM" id="Phobius"/>
    </source>
</evidence>
<keyword evidence="2" id="KW-1133">Transmembrane helix</keyword>
<feature type="transmembrane region" description="Helical" evidence="2">
    <location>
        <begin position="116"/>
        <end position="134"/>
    </location>
</feature>
<reference evidence="3" key="1">
    <citation type="submission" date="2021-06" db="EMBL/GenBank/DDBJ databases">
        <title>Comparative genomics, transcriptomics and evolutionary studies reveal genomic signatures of adaptation to plant cell wall in hemibiotrophic fungi.</title>
        <authorList>
            <consortium name="DOE Joint Genome Institute"/>
            <person name="Baroncelli R."/>
            <person name="Diaz J.F."/>
            <person name="Benocci T."/>
            <person name="Peng M."/>
            <person name="Battaglia E."/>
            <person name="Haridas S."/>
            <person name="Andreopoulos W."/>
            <person name="Labutti K."/>
            <person name="Pangilinan J."/>
            <person name="Floch G.L."/>
            <person name="Makela M.R."/>
            <person name="Henrissat B."/>
            <person name="Grigoriev I.V."/>
            <person name="Crouch J.A."/>
            <person name="De Vries R.P."/>
            <person name="Sukno S.A."/>
            <person name="Thon M.R."/>
        </authorList>
    </citation>
    <scope>NUCLEOTIDE SEQUENCE</scope>
    <source>
        <strain evidence="3">MAFF235873</strain>
    </source>
</reference>
<keyword evidence="2" id="KW-0812">Transmembrane</keyword>
<organism evidence="3 4">
    <name type="scientific">Colletotrichum zoysiae</name>
    <dbReference type="NCBI Taxonomy" id="1216348"/>
    <lineage>
        <taxon>Eukaryota</taxon>
        <taxon>Fungi</taxon>
        <taxon>Dikarya</taxon>
        <taxon>Ascomycota</taxon>
        <taxon>Pezizomycotina</taxon>
        <taxon>Sordariomycetes</taxon>
        <taxon>Hypocreomycetidae</taxon>
        <taxon>Glomerellales</taxon>
        <taxon>Glomerellaceae</taxon>
        <taxon>Colletotrichum</taxon>
        <taxon>Colletotrichum graminicola species complex</taxon>
    </lineage>
</organism>
<keyword evidence="4" id="KW-1185">Reference proteome</keyword>
<dbReference type="EMBL" id="MU842818">
    <property type="protein sequence ID" value="KAK2033849.1"/>
    <property type="molecule type" value="Genomic_DNA"/>
</dbReference>
<gene>
    <name evidence="3" type="ORF">LX32DRAFT_23922</name>
</gene>
<comment type="caution">
    <text evidence="3">The sequence shown here is derived from an EMBL/GenBank/DDBJ whole genome shotgun (WGS) entry which is preliminary data.</text>
</comment>
<name>A0AAD9HTX6_9PEZI</name>
<evidence type="ECO:0000313" key="4">
    <source>
        <dbReference type="Proteomes" id="UP001232148"/>
    </source>
</evidence>
<proteinExistence type="predicted"/>
<protein>
    <submittedName>
        <fullName evidence="3">Uncharacterized protein</fullName>
    </submittedName>
</protein>
<feature type="compositionally biased region" description="Polar residues" evidence="1">
    <location>
        <begin position="13"/>
        <end position="28"/>
    </location>
</feature>
<keyword evidence="2" id="KW-0472">Membrane</keyword>
<accession>A0AAD9HTX6</accession>
<dbReference type="AlphaFoldDB" id="A0AAD9HTX6"/>
<evidence type="ECO:0000256" key="1">
    <source>
        <dbReference type="SAM" id="MobiDB-lite"/>
    </source>
</evidence>
<evidence type="ECO:0000313" key="3">
    <source>
        <dbReference type="EMBL" id="KAK2033849.1"/>
    </source>
</evidence>
<sequence length="151" mass="16287">MPLTVESNRAGPISTSSCPPLAVTTSEPSPVPRSEWKATSPLDPRAASFGDHGHDWELSQLLLLLISETTGKEKRGACLRPVHVRYASKDICARALRVAVRQDAPIEHRVAAIGRVILLGISTVLAAINTLLLFDLPSAYAQECRSSLSCF</sequence>
<dbReference type="Proteomes" id="UP001232148">
    <property type="component" value="Unassembled WGS sequence"/>
</dbReference>
<feature type="region of interest" description="Disordered" evidence="1">
    <location>
        <begin position="1"/>
        <end position="44"/>
    </location>
</feature>